<protein>
    <submittedName>
        <fullName evidence="2">Uncharacterized protein</fullName>
    </submittedName>
</protein>
<feature type="transmembrane region" description="Helical" evidence="1">
    <location>
        <begin position="70"/>
        <end position="93"/>
    </location>
</feature>
<keyword evidence="1" id="KW-1133">Transmembrane helix</keyword>
<organism evidence="2 3">
    <name type="scientific">Phototrophicus methaneseepsis</name>
    <dbReference type="NCBI Taxonomy" id="2710758"/>
    <lineage>
        <taxon>Bacteria</taxon>
        <taxon>Bacillati</taxon>
        <taxon>Chloroflexota</taxon>
        <taxon>Candidatus Thermofontia</taxon>
        <taxon>Phototrophicales</taxon>
        <taxon>Phototrophicaceae</taxon>
        <taxon>Phototrophicus</taxon>
    </lineage>
</organism>
<feature type="transmembrane region" description="Helical" evidence="1">
    <location>
        <begin position="222"/>
        <end position="245"/>
    </location>
</feature>
<feature type="transmembrane region" description="Helical" evidence="1">
    <location>
        <begin position="100"/>
        <end position="117"/>
    </location>
</feature>
<feature type="transmembrane region" description="Helical" evidence="1">
    <location>
        <begin position="9"/>
        <end position="30"/>
    </location>
</feature>
<keyword evidence="1" id="KW-0472">Membrane</keyword>
<proteinExistence type="predicted"/>
<accession>A0A7S8ED21</accession>
<gene>
    <name evidence="2" type="ORF">G4Y79_09570</name>
</gene>
<dbReference type="RefSeq" id="WP_195172667.1">
    <property type="nucleotide sequence ID" value="NZ_CP062983.1"/>
</dbReference>
<reference evidence="2 3" key="1">
    <citation type="submission" date="2020-02" db="EMBL/GenBank/DDBJ databases">
        <authorList>
            <person name="Zheng R.K."/>
            <person name="Sun C.M."/>
        </authorList>
    </citation>
    <scope>NUCLEOTIDE SEQUENCE [LARGE SCALE GENOMIC DNA]</scope>
    <source>
        <strain evidence="3">rifampicinis</strain>
    </source>
</reference>
<evidence type="ECO:0000313" key="3">
    <source>
        <dbReference type="Proteomes" id="UP000594468"/>
    </source>
</evidence>
<feature type="transmembrane region" description="Helical" evidence="1">
    <location>
        <begin position="162"/>
        <end position="184"/>
    </location>
</feature>
<dbReference type="Proteomes" id="UP000594468">
    <property type="component" value="Chromosome"/>
</dbReference>
<evidence type="ECO:0000313" key="2">
    <source>
        <dbReference type="EMBL" id="QPC84604.1"/>
    </source>
</evidence>
<keyword evidence="3" id="KW-1185">Reference proteome</keyword>
<evidence type="ECO:0000256" key="1">
    <source>
        <dbReference type="SAM" id="Phobius"/>
    </source>
</evidence>
<feature type="transmembrane region" description="Helical" evidence="1">
    <location>
        <begin position="251"/>
        <end position="268"/>
    </location>
</feature>
<dbReference type="EMBL" id="CP062983">
    <property type="protein sequence ID" value="QPC84604.1"/>
    <property type="molecule type" value="Genomic_DNA"/>
</dbReference>
<keyword evidence="1" id="KW-0812">Transmembrane</keyword>
<sequence>MSLLKSRRILYILPIIVLLLVFIVVFSQIYPVGVDWLESFHSPGITQFRDHYKITDYEGVGWALFFLPHIFLPLELGNVINFILNITLPLLVIRKYRGSWLAIAMTFTSPMFFDLMRTNNVDWLALVGFLLPAGWGITFLLTKPQVASGAALVIWKRNNFHIKYLIPLVILAGLSFLVFGNWLADLNSEAVRQSPWNFAPFPYMIPLGLYLLYEGWKADDEVIAAASTPFLMPYVAPYSFAGLLAVVAAKYPKSAAYVYIGFWCYFIIQSHRMDVMGIPL</sequence>
<dbReference type="AlphaFoldDB" id="A0A7S8ED21"/>
<name>A0A7S8ED21_9CHLR</name>
<dbReference type="KEGG" id="pmet:G4Y79_09570"/>
<feature type="transmembrane region" description="Helical" evidence="1">
    <location>
        <begin position="123"/>
        <end position="141"/>
    </location>
</feature>